<dbReference type="CDD" id="cd09272">
    <property type="entry name" value="RNase_HI_RT_Ty1"/>
    <property type="match status" value="1"/>
</dbReference>
<accession>A0ABQ5A445</accession>
<evidence type="ECO:0000256" key="1">
    <source>
        <dbReference type="SAM" id="MobiDB-lite"/>
    </source>
</evidence>
<dbReference type="InterPro" id="IPR057670">
    <property type="entry name" value="SH3_retrovirus"/>
</dbReference>
<feature type="region of interest" description="Disordered" evidence="1">
    <location>
        <begin position="394"/>
        <end position="423"/>
    </location>
</feature>
<feature type="compositionally biased region" description="Basic and acidic residues" evidence="1">
    <location>
        <begin position="413"/>
        <end position="423"/>
    </location>
</feature>
<evidence type="ECO:0000259" key="2">
    <source>
        <dbReference type="Pfam" id="PF07727"/>
    </source>
</evidence>
<feature type="domain" description="Retroviral polymerase SH3-like" evidence="3">
    <location>
        <begin position="630"/>
        <end position="684"/>
    </location>
</feature>
<evidence type="ECO:0000259" key="3">
    <source>
        <dbReference type="Pfam" id="PF25597"/>
    </source>
</evidence>
<keyword evidence="5" id="KW-1185">Reference proteome</keyword>
<comment type="caution">
    <text evidence="4">The sequence shown here is derived from an EMBL/GenBank/DDBJ whole genome shotgun (WGS) entry which is preliminary data.</text>
</comment>
<protein>
    <submittedName>
        <fullName evidence="4">Retrovirus-related pol polyprotein from transposon TNT 1-94</fullName>
    </submittedName>
</protein>
<dbReference type="SUPFAM" id="SSF53098">
    <property type="entry name" value="Ribonuclease H-like"/>
    <property type="match status" value="1"/>
</dbReference>
<dbReference type="Pfam" id="PF07727">
    <property type="entry name" value="RVT_2"/>
    <property type="match status" value="1"/>
</dbReference>
<feature type="domain" description="Reverse transcriptase Ty1/copia-type" evidence="2">
    <location>
        <begin position="800"/>
        <end position="849"/>
    </location>
</feature>
<reference evidence="4" key="1">
    <citation type="journal article" date="2022" name="Int. J. Mol. Sci.">
        <title>Draft Genome of Tanacetum Coccineum: Genomic Comparison of Closely Related Tanacetum-Family Plants.</title>
        <authorList>
            <person name="Yamashiro T."/>
            <person name="Shiraishi A."/>
            <person name="Nakayama K."/>
            <person name="Satake H."/>
        </authorList>
    </citation>
    <scope>NUCLEOTIDE SEQUENCE</scope>
</reference>
<gene>
    <name evidence="4" type="ORF">Tco_0804377</name>
</gene>
<dbReference type="EMBL" id="BQNB010011960">
    <property type="protein sequence ID" value="GJS97409.1"/>
    <property type="molecule type" value="Genomic_DNA"/>
</dbReference>
<dbReference type="SUPFAM" id="SSF56672">
    <property type="entry name" value="DNA/RNA polymerases"/>
    <property type="match status" value="1"/>
</dbReference>
<reference evidence="4" key="2">
    <citation type="submission" date="2022-01" db="EMBL/GenBank/DDBJ databases">
        <authorList>
            <person name="Yamashiro T."/>
            <person name="Shiraishi A."/>
            <person name="Satake H."/>
            <person name="Nakayama K."/>
        </authorList>
    </citation>
    <scope>NUCLEOTIDE SEQUENCE</scope>
</reference>
<evidence type="ECO:0000313" key="4">
    <source>
        <dbReference type="EMBL" id="GJS97409.1"/>
    </source>
</evidence>
<proteinExistence type="predicted"/>
<sequence>MANLSEDIQCAGSDTRPPLLDRTEFASWQQCIRLHCRGKENGVDILKSIDEGPFQMGTFRETLAEGNEGALHLGPKRARVYTDLSPKEKDRMQLNSKFVNNMLPEWGRFVTAVKLNRGHIAKNCTQPKRPQNSEYFKDKMLLMQAQENGVALDEEKLLFIAGGQDTVVDEDMDEQPVQDLALNVDNIFQADDCDAFDSDVDEAPTAQTMFMANLSSTDPVYDEASPSYDSNILSEVHDHDNYQDAVCEHHEVHEMHADVQQNRVVDSDAEYTSDSNMISYDQYVNDNAESVVQKQSTNASLTAELVRYKEQAELHERWAKFELNEREQKIEEQLRIIITDRNIKEENLKKELHSLTSTINHNKSMVEEVTHMHHSEGYPKIAEITRKKMNDKMKDPEVKGATPASGSKPRSNTKKDRTLPTKSDIKKVEVHPKENKSNKCVVKSGKFVKQPTVKTIWRIKHVKQVWQETRKLFATVGRTTRPLVFGLRLLKTYDGDRSRLMNFMKKFIGTVRFRNDHFGAIMGYGDYVTGNSVISKVYYVEGLGHNLFSVGQFCHSDLEVVFRKHSCFVKDVNCVDLIKVLRTPQQNGVVERRNHTLMEATRTMLIFSKALMFLWAEVPDLKFLRVFGALCYPTNDSEDLGKLRPTVDIGIFVGYAPNRKGYQIYNKRTRKIMETIHVTFNELTEHMAPVHIRTGPEPTLLTLGPISSGLVPQPVPATPYVPPTNKELEILFHPMFDEYFVPPTIERPVSPASAVPNPVISDGVATGPTIEDNPFAQAGNDPFENIFAPELNSAESSSGDMDIKTAFLNGGLNEEVYVSQPKGFVDPDHPTHVYHLNKALYGLKQAPRSDPVDTPMVDRLKLDEDPLGIPVEQTLYRGMTGSLMYLIVSQPDLVFAVCMCARYQAKPTKKHIEALKRVFRYLQGTTNWGLWYSKDTTMALTAYADADHAGCQDTRISTSGSAQFLGDKLVSWSSKKHKSIAISTTEAEYIAMSGCYAQIL</sequence>
<dbReference type="InterPro" id="IPR043502">
    <property type="entry name" value="DNA/RNA_pol_sf"/>
</dbReference>
<dbReference type="PANTHER" id="PTHR11439">
    <property type="entry name" value="GAG-POL-RELATED RETROTRANSPOSON"/>
    <property type="match status" value="1"/>
</dbReference>
<dbReference type="PANTHER" id="PTHR11439:SF442">
    <property type="entry name" value="CYSTEINE-RICH RLK (RECEPTOR-LIKE PROTEIN KINASE) 8"/>
    <property type="match status" value="1"/>
</dbReference>
<dbReference type="Proteomes" id="UP001151760">
    <property type="component" value="Unassembled WGS sequence"/>
</dbReference>
<name>A0ABQ5A445_9ASTR</name>
<dbReference type="InterPro" id="IPR012337">
    <property type="entry name" value="RNaseH-like_sf"/>
</dbReference>
<dbReference type="InterPro" id="IPR013103">
    <property type="entry name" value="RVT_2"/>
</dbReference>
<evidence type="ECO:0000313" key="5">
    <source>
        <dbReference type="Proteomes" id="UP001151760"/>
    </source>
</evidence>
<dbReference type="Pfam" id="PF25597">
    <property type="entry name" value="SH3_retrovirus"/>
    <property type="match status" value="1"/>
</dbReference>
<organism evidence="4 5">
    <name type="scientific">Tanacetum coccineum</name>
    <dbReference type="NCBI Taxonomy" id="301880"/>
    <lineage>
        <taxon>Eukaryota</taxon>
        <taxon>Viridiplantae</taxon>
        <taxon>Streptophyta</taxon>
        <taxon>Embryophyta</taxon>
        <taxon>Tracheophyta</taxon>
        <taxon>Spermatophyta</taxon>
        <taxon>Magnoliopsida</taxon>
        <taxon>eudicotyledons</taxon>
        <taxon>Gunneridae</taxon>
        <taxon>Pentapetalae</taxon>
        <taxon>asterids</taxon>
        <taxon>campanulids</taxon>
        <taxon>Asterales</taxon>
        <taxon>Asteraceae</taxon>
        <taxon>Asteroideae</taxon>
        <taxon>Anthemideae</taxon>
        <taxon>Anthemidinae</taxon>
        <taxon>Tanacetum</taxon>
    </lineage>
</organism>